<organism evidence="22 23">
    <name type="scientific">Vibrio aestuarianus</name>
    <dbReference type="NCBI Taxonomy" id="28171"/>
    <lineage>
        <taxon>Bacteria</taxon>
        <taxon>Pseudomonadati</taxon>
        <taxon>Pseudomonadota</taxon>
        <taxon>Gammaproteobacteria</taxon>
        <taxon>Vibrionales</taxon>
        <taxon>Vibrionaceae</taxon>
        <taxon>Vibrio</taxon>
    </lineage>
</organism>
<dbReference type="NCBIfam" id="TIGR01797">
    <property type="entry name" value="CM_P_1"/>
    <property type="match status" value="1"/>
</dbReference>
<dbReference type="PROSITE" id="PS51671">
    <property type="entry name" value="ACT"/>
    <property type="match status" value="1"/>
</dbReference>
<comment type="subcellular location">
    <subcellularLocation>
        <location evidence="3">Cytoplasm</location>
    </subcellularLocation>
</comment>
<evidence type="ECO:0000256" key="8">
    <source>
        <dbReference type="ARBA" id="ARBA00014401"/>
    </source>
</evidence>
<evidence type="ECO:0000256" key="10">
    <source>
        <dbReference type="ARBA" id="ARBA00022605"/>
    </source>
</evidence>
<dbReference type="InterPro" id="IPR045865">
    <property type="entry name" value="ACT-like_dom_sf"/>
</dbReference>
<dbReference type="Gene3D" id="3.30.70.260">
    <property type="match status" value="1"/>
</dbReference>
<dbReference type="CDD" id="cd13631">
    <property type="entry name" value="PBP2_Ct-PDT_like"/>
    <property type="match status" value="1"/>
</dbReference>
<evidence type="ECO:0000259" key="20">
    <source>
        <dbReference type="PROSITE" id="PS51171"/>
    </source>
</evidence>
<gene>
    <name evidence="22" type="primary">pheA</name>
    <name evidence="22" type="ORF">VAE063_950622</name>
</gene>
<dbReference type="PROSITE" id="PS51171">
    <property type="entry name" value="PREPHENATE_DEHYDR_3"/>
    <property type="match status" value="1"/>
</dbReference>
<keyword evidence="23" id="KW-1185">Reference proteome</keyword>
<dbReference type="SMART" id="SM00830">
    <property type="entry name" value="CM_2"/>
    <property type="match status" value="1"/>
</dbReference>
<reference evidence="22" key="1">
    <citation type="submission" date="2022-06" db="EMBL/GenBank/DDBJ databases">
        <authorList>
            <person name="Goudenege D."/>
            <person name="Le Roux F."/>
        </authorList>
    </citation>
    <scope>NUCLEOTIDE SEQUENCE</scope>
    <source>
        <strain evidence="22">12-063</strain>
    </source>
</reference>
<dbReference type="PROSITE" id="PS00857">
    <property type="entry name" value="PREPHENATE_DEHYDR_1"/>
    <property type="match status" value="1"/>
</dbReference>
<dbReference type="SUPFAM" id="SSF53850">
    <property type="entry name" value="Periplasmic binding protein-like II"/>
    <property type="match status" value="1"/>
</dbReference>
<evidence type="ECO:0000259" key="19">
    <source>
        <dbReference type="PROSITE" id="PS51168"/>
    </source>
</evidence>
<dbReference type="GO" id="GO:0004664">
    <property type="term" value="F:prephenate dehydratase activity"/>
    <property type="evidence" value="ECO:0007669"/>
    <property type="project" value="UniProtKB-EC"/>
</dbReference>
<evidence type="ECO:0000256" key="9">
    <source>
        <dbReference type="ARBA" id="ARBA00022490"/>
    </source>
</evidence>
<evidence type="ECO:0000256" key="17">
    <source>
        <dbReference type="ARBA" id="ARBA00031520"/>
    </source>
</evidence>
<dbReference type="InterPro" id="IPR036979">
    <property type="entry name" value="CM_dom_sf"/>
</dbReference>
<dbReference type="Gene3D" id="1.20.59.10">
    <property type="entry name" value="Chorismate mutase"/>
    <property type="match status" value="1"/>
</dbReference>
<dbReference type="Gene3D" id="3.40.190.10">
    <property type="entry name" value="Periplasmic binding protein-like II"/>
    <property type="match status" value="2"/>
</dbReference>
<evidence type="ECO:0000259" key="21">
    <source>
        <dbReference type="PROSITE" id="PS51671"/>
    </source>
</evidence>
<keyword evidence="12" id="KW-0584">Phenylalanine biosynthesis</keyword>
<dbReference type="Proteomes" id="UP001152658">
    <property type="component" value="Unassembled WGS sequence"/>
</dbReference>
<evidence type="ECO:0000256" key="5">
    <source>
        <dbReference type="ARBA" id="ARBA00004817"/>
    </source>
</evidence>
<protein>
    <recommendedName>
        <fullName evidence="8">Bifunctional chorismate mutase/prephenate dehydratase</fullName>
        <ecNumber evidence="7">4.2.1.51</ecNumber>
        <ecNumber evidence="6">5.4.99.5</ecNumber>
    </recommendedName>
    <alternativeName>
        <fullName evidence="17">Chorismate mutase-prephenate dehydratase</fullName>
    </alternativeName>
    <alternativeName>
        <fullName evidence="16">p-protein</fullName>
    </alternativeName>
</protein>
<comment type="pathway">
    <text evidence="4">Amino-acid biosynthesis; L-phenylalanine biosynthesis; phenylpyruvate from prephenate: step 1/1.</text>
</comment>
<dbReference type="PANTHER" id="PTHR21022:SF19">
    <property type="entry name" value="PREPHENATE DEHYDRATASE-RELATED"/>
    <property type="match status" value="1"/>
</dbReference>
<evidence type="ECO:0000256" key="16">
    <source>
        <dbReference type="ARBA" id="ARBA00031175"/>
    </source>
</evidence>
<dbReference type="PROSITE" id="PS00858">
    <property type="entry name" value="PREPHENATE_DEHYDR_2"/>
    <property type="match status" value="1"/>
</dbReference>
<keyword evidence="10" id="KW-0028">Amino-acid biosynthesis</keyword>
<evidence type="ECO:0000256" key="6">
    <source>
        <dbReference type="ARBA" id="ARBA00012404"/>
    </source>
</evidence>
<evidence type="ECO:0000256" key="2">
    <source>
        <dbReference type="ARBA" id="ARBA00002364"/>
    </source>
</evidence>
<sequence>MTEDKSKTNRKPPTGRLFYKDYSMTEKQYSLDEIRIRLNELDDQLLSLLSERRKFSIEVAKSKIETAKPVRDAVREQQLLVKLINNGKEKYNLDAQYITKLFHTIIEDSVLLQQSYLQNLANPQLSRKPLARVAFLGAKGSYSHLATREYFSRKNTELIELNCEHFREVTKTVESGHADYGVLPIENTSSGSINEVYDLLQHTTLYIVGELTLPIEHCLVATSDLKLEDLKVLYSHPQPHQQCSEFLSRLKGVKLESCASTADAMQKVQELNRNDVAAIGNASSGKLYGLQAIKGNIANQTENHTRFIIVARKPVEVSTQIPAKTTLIMSTSQQAGSLVETLLVLQRYGINMTKLESRPIMGNPWEEMFYVDLESHLDSVEMQQSINELMKITKHLKVLGCYPSENVKPTQVKLQ</sequence>
<keyword evidence="13 22" id="KW-0413">Isomerase</keyword>
<keyword evidence="9" id="KW-0963">Cytoplasm</keyword>
<feature type="domain" description="ACT" evidence="21">
    <location>
        <begin position="326"/>
        <end position="403"/>
    </location>
</feature>
<dbReference type="InterPro" id="IPR036263">
    <property type="entry name" value="Chorismate_II_sf"/>
</dbReference>
<evidence type="ECO:0000256" key="13">
    <source>
        <dbReference type="ARBA" id="ARBA00023235"/>
    </source>
</evidence>
<evidence type="ECO:0000256" key="12">
    <source>
        <dbReference type="ARBA" id="ARBA00023222"/>
    </source>
</evidence>
<keyword evidence="15" id="KW-0511">Multifunctional enzyme</keyword>
<keyword evidence="14 22" id="KW-0456">Lyase</keyword>
<dbReference type="GO" id="GO:0004106">
    <property type="term" value="F:chorismate mutase activity"/>
    <property type="evidence" value="ECO:0007669"/>
    <property type="project" value="UniProtKB-EC"/>
</dbReference>
<dbReference type="SUPFAM" id="SSF55021">
    <property type="entry name" value="ACT-like"/>
    <property type="match status" value="1"/>
</dbReference>
<dbReference type="InterPro" id="IPR010952">
    <property type="entry name" value="CM_P_1"/>
</dbReference>
<dbReference type="SUPFAM" id="SSF48600">
    <property type="entry name" value="Chorismate mutase II"/>
    <property type="match status" value="1"/>
</dbReference>
<dbReference type="InterPro" id="IPR008242">
    <property type="entry name" value="Chor_mutase/pphenate_deHydtase"/>
</dbReference>
<dbReference type="PIRSF" id="PIRSF001500">
    <property type="entry name" value="Chor_mut_pdt_Ppr"/>
    <property type="match status" value="1"/>
</dbReference>
<evidence type="ECO:0000256" key="1">
    <source>
        <dbReference type="ARBA" id="ARBA00000824"/>
    </source>
</evidence>
<evidence type="ECO:0000256" key="11">
    <source>
        <dbReference type="ARBA" id="ARBA00023141"/>
    </source>
</evidence>
<evidence type="ECO:0000256" key="4">
    <source>
        <dbReference type="ARBA" id="ARBA00004741"/>
    </source>
</evidence>
<comment type="function">
    <text evidence="2">Catalyzes the Claisen rearrangement of chorismate to prephenate and the decarboxylation/dehydration of prephenate to phenylpyruvate.</text>
</comment>
<evidence type="ECO:0000256" key="7">
    <source>
        <dbReference type="ARBA" id="ARBA00013147"/>
    </source>
</evidence>
<dbReference type="PANTHER" id="PTHR21022">
    <property type="entry name" value="PREPHENATE DEHYDRATASE P PROTEIN"/>
    <property type="match status" value="1"/>
</dbReference>
<dbReference type="InterPro" id="IPR001086">
    <property type="entry name" value="Preph_deHydtase"/>
</dbReference>
<proteinExistence type="predicted"/>
<evidence type="ECO:0000256" key="18">
    <source>
        <dbReference type="ARBA" id="ARBA00047848"/>
    </source>
</evidence>
<name>A0ABM9FSF5_9VIBR</name>
<dbReference type="Pfam" id="PF00800">
    <property type="entry name" value="PDT"/>
    <property type="match status" value="1"/>
</dbReference>
<comment type="catalytic activity">
    <reaction evidence="1">
        <text>chorismate = prephenate</text>
        <dbReference type="Rhea" id="RHEA:13897"/>
        <dbReference type="ChEBI" id="CHEBI:29748"/>
        <dbReference type="ChEBI" id="CHEBI:29934"/>
        <dbReference type="EC" id="5.4.99.5"/>
    </reaction>
</comment>
<keyword evidence="11" id="KW-0057">Aromatic amino acid biosynthesis</keyword>
<feature type="domain" description="Chorismate mutase" evidence="19">
    <location>
        <begin position="25"/>
        <end position="117"/>
    </location>
</feature>
<evidence type="ECO:0000313" key="23">
    <source>
        <dbReference type="Proteomes" id="UP001152658"/>
    </source>
</evidence>
<evidence type="ECO:0000256" key="14">
    <source>
        <dbReference type="ARBA" id="ARBA00023239"/>
    </source>
</evidence>
<evidence type="ECO:0000256" key="15">
    <source>
        <dbReference type="ARBA" id="ARBA00023268"/>
    </source>
</evidence>
<dbReference type="EC" id="4.2.1.51" evidence="7"/>
<dbReference type="NCBIfam" id="NF008865">
    <property type="entry name" value="PRK11898.1"/>
    <property type="match status" value="1"/>
</dbReference>
<comment type="caution">
    <text evidence="22">The sequence shown here is derived from an EMBL/GenBank/DDBJ whole genome shotgun (WGS) entry which is preliminary data.</text>
</comment>
<dbReference type="PROSITE" id="PS51168">
    <property type="entry name" value="CHORISMATE_MUT_2"/>
    <property type="match status" value="1"/>
</dbReference>
<evidence type="ECO:0000256" key="3">
    <source>
        <dbReference type="ARBA" id="ARBA00004496"/>
    </source>
</evidence>
<dbReference type="InterPro" id="IPR002912">
    <property type="entry name" value="ACT_dom"/>
</dbReference>
<dbReference type="CDD" id="cd04905">
    <property type="entry name" value="ACT_CM-PDT"/>
    <property type="match status" value="1"/>
</dbReference>
<comment type="catalytic activity">
    <reaction evidence="18">
        <text>prephenate + H(+) = 3-phenylpyruvate + CO2 + H2O</text>
        <dbReference type="Rhea" id="RHEA:21648"/>
        <dbReference type="ChEBI" id="CHEBI:15377"/>
        <dbReference type="ChEBI" id="CHEBI:15378"/>
        <dbReference type="ChEBI" id="CHEBI:16526"/>
        <dbReference type="ChEBI" id="CHEBI:18005"/>
        <dbReference type="ChEBI" id="CHEBI:29934"/>
        <dbReference type="EC" id="4.2.1.51"/>
    </reaction>
</comment>
<accession>A0ABM9FSF5</accession>
<feature type="domain" description="Prephenate dehydratase" evidence="20">
    <location>
        <begin position="132"/>
        <end position="312"/>
    </location>
</feature>
<dbReference type="InterPro" id="IPR002701">
    <property type="entry name" value="CM_II_prokaryot"/>
</dbReference>
<dbReference type="Pfam" id="PF01817">
    <property type="entry name" value="CM_2"/>
    <property type="match status" value="1"/>
</dbReference>
<evidence type="ECO:0000313" key="22">
    <source>
        <dbReference type="EMBL" id="CAH8238090.1"/>
    </source>
</evidence>
<dbReference type="EMBL" id="CALYLK010000136">
    <property type="protein sequence ID" value="CAH8238090.1"/>
    <property type="molecule type" value="Genomic_DNA"/>
</dbReference>
<dbReference type="EC" id="5.4.99.5" evidence="6"/>
<dbReference type="InterPro" id="IPR018528">
    <property type="entry name" value="Preph_deHydtase_CS"/>
</dbReference>
<comment type="pathway">
    <text evidence="5">Metabolic intermediate biosynthesis; prephenate biosynthesis; prephenate from chorismate: step 1/1.</text>
</comment>